<evidence type="ECO:0000256" key="3">
    <source>
        <dbReference type="ARBA" id="ARBA00023136"/>
    </source>
</evidence>
<dbReference type="Pfam" id="PF13505">
    <property type="entry name" value="OMP_b-brl"/>
    <property type="match status" value="1"/>
</dbReference>
<dbReference type="AlphaFoldDB" id="A0A0W0ZKS5"/>
<dbReference type="SUPFAM" id="SSF56925">
    <property type="entry name" value="OMPA-like"/>
    <property type="match status" value="1"/>
</dbReference>
<comment type="subcellular location">
    <subcellularLocation>
        <location evidence="1">Membrane</location>
    </subcellularLocation>
</comment>
<evidence type="ECO:0000256" key="1">
    <source>
        <dbReference type="ARBA" id="ARBA00004370"/>
    </source>
</evidence>
<comment type="caution">
    <text evidence="5">The sequence shown here is derived from an EMBL/GenBank/DDBJ whole genome shotgun (WGS) entry which is preliminary data.</text>
</comment>
<accession>A0A0W0ZKS5</accession>
<dbReference type="InterPro" id="IPR027385">
    <property type="entry name" value="Beta-barrel_OMP"/>
</dbReference>
<keyword evidence="3" id="KW-0472">Membrane</keyword>
<keyword evidence="2" id="KW-0732">Signal</keyword>
<evidence type="ECO:0000256" key="2">
    <source>
        <dbReference type="ARBA" id="ARBA00022729"/>
    </source>
</evidence>
<dbReference type="Gene3D" id="2.40.160.20">
    <property type="match status" value="1"/>
</dbReference>
<dbReference type="OrthoDB" id="9815357at2"/>
<keyword evidence="6" id="KW-1185">Reference proteome</keyword>
<dbReference type="PATRIC" id="fig|947033.5.peg.2868"/>
<protein>
    <recommendedName>
        <fullName evidence="4">Outer membrane protein beta-barrel domain-containing protein</fullName>
    </recommendedName>
</protein>
<reference evidence="5 6" key="1">
    <citation type="submission" date="2015-11" db="EMBL/GenBank/DDBJ databases">
        <title>Genomic analysis of 38 Legionella species identifies large and diverse effector repertoires.</title>
        <authorList>
            <person name="Burstein D."/>
            <person name="Amaro F."/>
            <person name="Zusman T."/>
            <person name="Lifshitz Z."/>
            <person name="Cohen O."/>
            <person name="Gilbert J.A."/>
            <person name="Pupko T."/>
            <person name="Shuman H.A."/>
            <person name="Segal G."/>
        </authorList>
    </citation>
    <scope>NUCLEOTIDE SEQUENCE [LARGE SCALE GENOMIC DNA]</scope>
    <source>
        <strain evidence="5 6">IMVS3376</strain>
    </source>
</reference>
<dbReference type="EMBL" id="LNYY01000019">
    <property type="protein sequence ID" value="KTD69545.1"/>
    <property type="molecule type" value="Genomic_DNA"/>
</dbReference>
<dbReference type="STRING" id="947033.Lste_2703"/>
<feature type="domain" description="Outer membrane protein beta-barrel" evidence="4">
    <location>
        <begin position="39"/>
        <end position="268"/>
    </location>
</feature>
<dbReference type="InterPro" id="IPR051692">
    <property type="entry name" value="OMP-like"/>
</dbReference>
<proteinExistence type="predicted"/>
<dbReference type="Proteomes" id="UP000054926">
    <property type="component" value="Unassembled WGS sequence"/>
</dbReference>
<dbReference type="GO" id="GO:0016020">
    <property type="term" value="C:membrane"/>
    <property type="evidence" value="ECO:0007669"/>
    <property type="project" value="UniProtKB-SubCell"/>
</dbReference>
<sequence length="311" mass="33251">MVMPSLSWIVKIFHDRILITLIFNFILMNFIKFSCTAALLATSSLLAAAAAPTVGWTGFYAGINGGYANARNKVRTHVSTLRTLPLPIASPALGASTSVTAGTFSLSPTYQDFIGGGQVGYLYSLNHFVLGVETDIQGITPGTKTSSAHQIVPIPRATTSKIESNLALTQDIDYLGTVRGRLGILATPSLLFAATGGYAYGGTRLDAELAQNYLGTANNLVKRFTSDVHSSSTRSGWTVGGTLEWRYQGQWSTKLEYLYYDLGSKTYNATPLVSMINGGPNAGDAFFVNAVSATSQFNGHVVRLGINHLFA</sequence>
<name>A0A0W0ZKS5_9GAMM</name>
<dbReference type="PANTHER" id="PTHR34001:SF3">
    <property type="entry name" value="BLL7405 PROTEIN"/>
    <property type="match status" value="1"/>
</dbReference>
<dbReference type="PANTHER" id="PTHR34001">
    <property type="entry name" value="BLL7405 PROTEIN"/>
    <property type="match status" value="1"/>
</dbReference>
<organism evidence="5 6">
    <name type="scientific">Legionella steelei</name>
    <dbReference type="NCBI Taxonomy" id="947033"/>
    <lineage>
        <taxon>Bacteria</taxon>
        <taxon>Pseudomonadati</taxon>
        <taxon>Pseudomonadota</taxon>
        <taxon>Gammaproteobacteria</taxon>
        <taxon>Legionellales</taxon>
        <taxon>Legionellaceae</taxon>
        <taxon>Legionella</taxon>
    </lineage>
</organism>
<evidence type="ECO:0000259" key="4">
    <source>
        <dbReference type="Pfam" id="PF13505"/>
    </source>
</evidence>
<evidence type="ECO:0000313" key="6">
    <source>
        <dbReference type="Proteomes" id="UP000054926"/>
    </source>
</evidence>
<gene>
    <name evidence="5" type="ORF">Lste_2703</name>
</gene>
<evidence type="ECO:0000313" key="5">
    <source>
        <dbReference type="EMBL" id="KTD69545.1"/>
    </source>
</evidence>
<dbReference type="InterPro" id="IPR011250">
    <property type="entry name" value="OMP/PagP_B-barrel"/>
</dbReference>